<evidence type="ECO:0000313" key="4">
    <source>
        <dbReference type="Proteomes" id="UP001206595"/>
    </source>
</evidence>
<dbReference type="Proteomes" id="UP001206595">
    <property type="component" value="Unassembled WGS sequence"/>
</dbReference>
<dbReference type="EMBL" id="MU620905">
    <property type="protein sequence ID" value="KAI8581601.1"/>
    <property type="molecule type" value="Genomic_DNA"/>
</dbReference>
<accession>A0AAD5ECW3</accession>
<feature type="compositionally biased region" description="Low complexity" evidence="1">
    <location>
        <begin position="81"/>
        <end position="94"/>
    </location>
</feature>
<reference evidence="3" key="1">
    <citation type="submission" date="2021-06" db="EMBL/GenBank/DDBJ databases">
        <authorList>
            <consortium name="DOE Joint Genome Institute"/>
            <person name="Mondo S.J."/>
            <person name="Amses K.R."/>
            <person name="Simmons D.R."/>
            <person name="Longcore J.E."/>
            <person name="Seto K."/>
            <person name="Alves G.H."/>
            <person name="Bonds A.E."/>
            <person name="Quandt C.A."/>
            <person name="Davis W.J."/>
            <person name="Chang Y."/>
            <person name="Letcher P.M."/>
            <person name="Powell M.J."/>
            <person name="Kuo A."/>
            <person name="Labutti K."/>
            <person name="Pangilinan J."/>
            <person name="Andreopoulos W."/>
            <person name="Tritt A."/>
            <person name="Riley R."/>
            <person name="Hundley H."/>
            <person name="Johnson J."/>
            <person name="Lipzen A."/>
            <person name="Barry K."/>
            <person name="Berbee M.L."/>
            <person name="Buchler N.E."/>
            <person name="Grigoriev I.V."/>
            <person name="Spatafora J.W."/>
            <person name="Stajich J.E."/>
            <person name="James T.Y."/>
        </authorList>
    </citation>
    <scope>NUCLEOTIDE SEQUENCE</scope>
    <source>
        <strain evidence="3">AG</strain>
    </source>
</reference>
<dbReference type="GeneID" id="75912885"/>
<keyword evidence="4" id="KW-1185">Reference proteome</keyword>
<feature type="domain" description="Survival Motor Neuron Gemin2-binding" evidence="2">
    <location>
        <begin position="43"/>
        <end position="67"/>
    </location>
</feature>
<dbReference type="InterPro" id="IPR049481">
    <property type="entry name" value="SMN_G2-BD"/>
</dbReference>
<organism evidence="3 4">
    <name type="scientific">Umbelopsis ramanniana AG</name>
    <dbReference type="NCBI Taxonomy" id="1314678"/>
    <lineage>
        <taxon>Eukaryota</taxon>
        <taxon>Fungi</taxon>
        <taxon>Fungi incertae sedis</taxon>
        <taxon>Mucoromycota</taxon>
        <taxon>Mucoromycotina</taxon>
        <taxon>Umbelopsidomycetes</taxon>
        <taxon>Umbelopsidales</taxon>
        <taxon>Umbelopsidaceae</taxon>
        <taxon>Umbelopsis</taxon>
    </lineage>
</organism>
<dbReference type="Pfam" id="PF20636">
    <property type="entry name" value="SMN_G2-BD"/>
    <property type="match status" value="1"/>
</dbReference>
<evidence type="ECO:0000313" key="3">
    <source>
        <dbReference type="EMBL" id="KAI8581601.1"/>
    </source>
</evidence>
<gene>
    <name evidence="3" type="ORF">K450DRAFT_232105</name>
</gene>
<protein>
    <recommendedName>
        <fullName evidence="2">Survival Motor Neuron Gemin2-binding domain-containing protein</fullName>
    </recommendedName>
</protein>
<feature type="compositionally biased region" description="Acidic residues" evidence="1">
    <location>
        <begin position="1"/>
        <end position="31"/>
    </location>
</feature>
<sequence length="225" mass="25179">MEPYEDQVPEGDLAEEEYYDEEEYDEYEDYDAPQVGDAIMIAGEDGDAWDDTALIEAWDEAVKEYQTYHSTTAADDPPFSKKAATKPAKVVATPQQQTFKKRPAPIPSDSQMNPSAHSNHAKRVKKTPSQSTSALDQESRSSTRNDTTPVRTDEGEADANASGYQYPNYWPQQPYDSNASSAPPPPPMSHPSTNAPGEDEALSNLMMAWYYSGYYTGYYQAMRKR</sequence>
<proteinExistence type="predicted"/>
<dbReference type="RefSeq" id="XP_051446605.1">
    <property type="nucleotide sequence ID" value="XM_051587540.1"/>
</dbReference>
<comment type="caution">
    <text evidence="3">The sequence shown here is derived from an EMBL/GenBank/DDBJ whole genome shotgun (WGS) entry which is preliminary data.</text>
</comment>
<feature type="region of interest" description="Disordered" evidence="1">
    <location>
        <begin position="1"/>
        <end position="32"/>
    </location>
</feature>
<evidence type="ECO:0000259" key="2">
    <source>
        <dbReference type="Pfam" id="PF20636"/>
    </source>
</evidence>
<dbReference type="AlphaFoldDB" id="A0AAD5ECW3"/>
<name>A0AAD5ECW3_UMBRA</name>
<evidence type="ECO:0000256" key="1">
    <source>
        <dbReference type="SAM" id="MobiDB-lite"/>
    </source>
</evidence>
<feature type="compositionally biased region" description="Polar residues" evidence="1">
    <location>
        <begin position="127"/>
        <end position="136"/>
    </location>
</feature>
<dbReference type="CDD" id="cd22851">
    <property type="entry name" value="SMN_N"/>
    <property type="match status" value="1"/>
</dbReference>
<dbReference type="Pfam" id="PF20635">
    <property type="entry name" value="SMN_YG-box"/>
    <property type="match status" value="1"/>
</dbReference>
<dbReference type="InterPro" id="IPR040424">
    <property type="entry name" value="Smn1"/>
</dbReference>
<feature type="compositionally biased region" description="Low complexity" evidence="1">
    <location>
        <begin position="164"/>
        <end position="181"/>
    </location>
</feature>
<feature type="compositionally biased region" description="Polar residues" evidence="1">
    <location>
        <begin position="108"/>
        <end position="118"/>
    </location>
</feature>
<dbReference type="PANTHER" id="PTHR39267:SF1">
    <property type="entry name" value="SURVIVAL MOTOR NEURON PROTEIN"/>
    <property type="match status" value="1"/>
</dbReference>
<feature type="region of interest" description="Disordered" evidence="1">
    <location>
        <begin position="69"/>
        <end position="199"/>
    </location>
</feature>
<reference evidence="3" key="2">
    <citation type="journal article" date="2022" name="Proc. Natl. Acad. Sci. U.S.A.">
        <title>Diploid-dominant life cycles characterize the early evolution of Fungi.</title>
        <authorList>
            <person name="Amses K.R."/>
            <person name="Simmons D.R."/>
            <person name="Longcore J.E."/>
            <person name="Mondo S.J."/>
            <person name="Seto K."/>
            <person name="Jeronimo G.H."/>
            <person name="Bonds A.E."/>
            <person name="Quandt C.A."/>
            <person name="Davis W.J."/>
            <person name="Chang Y."/>
            <person name="Federici B.A."/>
            <person name="Kuo A."/>
            <person name="LaButti K."/>
            <person name="Pangilinan J."/>
            <person name="Andreopoulos W."/>
            <person name="Tritt A."/>
            <person name="Riley R."/>
            <person name="Hundley H."/>
            <person name="Johnson J."/>
            <person name="Lipzen A."/>
            <person name="Barry K."/>
            <person name="Lang B.F."/>
            <person name="Cuomo C.A."/>
            <person name="Buchler N.E."/>
            <person name="Grigoriev I.V."/>
            <person name="Spatafora J.W."/>
            <person name="Stajich J.E."/>
            <person name="James T.Y."/>
        </authorList>
    </citation>
    <scope>NUCLEOTIDE SEQUENCE</scope>
    <source>
        <strain evidence="3">AG</strain>
    </source>
</reference>
<dbReference type="PANTHER" id="PTHR39267">
    <property type="entry name" value="SURVIVAL MOTOR NEURON-LIKE PROTEIN 1"/>
    <property type="match status" value="1"/>
</dbReference>